<evidence type="ECO:0000313" key="1">
    <source>
        <dbReference type="EMBL" id="MBM7717088.1"/>
    </source>
</evidence>
<gene>
    <name evidence="1" type="ORF">JOC94_004112</name>
</gene>
<evidence type="ECO:0000313" key="2">
    <source>
        <dbReference type="Proteomes" id="UP000823485"/>
    </source>
</evidence>
<dbReference type="Proteomes" id="UP000823485">
    <property type="component" value="Unassembled WGS sequence"/>
</dbReference>
<reference evidence="1 2" key="1">
    <citation type="submission" date="2021-01" db="EMBL/GenBank/DDBJ databases">
        <title>Genomic Encyclopedia of Type Strains, Phase IV (KMG-IV): sequencing the most valuable type-strain genomes for metagenomic binning, comparative biology and taxonomic classification.</title>
        <authorList>
            <person name="Goeker M."/>
        </authorList>
    </citation>
    <scope>NUCLEOTIDE SEQUENCE [LARGE SCALE GENOMIC DNA]</scope>
    <source>
        <strain evidence="1 2">DSM 105453</strain>
    </source>
</reference>
<sequence length="96" mass="10981">MLIFIKIEAGGAASGFFFIYNGKVWILFVQQQPGVSQLQHIFQGCRSQSRFDVLVQECKRLDLSKKARNNIIIVREKAQAVCGRCCWALPTDRFRS</sequence>
<comment type="caution">
    <text evidence="1">The sequence shown here is derived from an EMBL/GenBank/DDBJ whole genome shotgun (WGS) entry which is preliminary data.</text>
</comment>
<organism evidence="1 2">
    <name type="scientific">Siminovitchia thermophila</name>
    <dbReference type="NCBI Taxonomy" id="1245522"/>
    <lineage>
        <taxon>Bacteria</taxon>
        <taxon>Bacillati</taxon>
        <taxon>Bacillota</taxon>
        <taxon>Bacilli</taxon>
        <taxon>Bacillales</taxon>
        <taxon>Bacillaceae</taxon>
        <taxon>Siminovitchia</taxon>
    </lineage>
</organism>
<dbReference type="EMBL" id="JAFBFH010000038">
    <property type="protein sequence ID" value="MBM7717088.1"/>
    <property type="molecule type" value="Genomic_DNA"/>
</dbReference>
<dbReference type="RefSeq" id="WP_139345525.1">
    <property type="nucleotide sequence ID" value="NZ_JAFBFH010000038.1"/>
</dbReference>
<proteinExistence type="predicted"/>
<keyword evidence="2" id="KW-1185">Reference proteome</keyword>
<name>A0ABS2RDZ7_9BACI</name>
<protein>
    <submittedName>
        <fullName evidence="1">Uncharacterized protein</fullName>
    </submittedName>
</protein>
<accession>A0ABS2RDZ7</accession>